<name>A0A8J1TKG2_OWEFU</name>
<evidence type="ECO:0000313" key="3">
    <source>
        <dbReference type="EMBL" id="CAH1801662.1"/>
    </source>
</evidence>
<dbReference type="Proteomes" id="UP000749559">
    <property type="component" value="Unassembled WGS sequence"/>
</dbReference>
<reference evidence="3" key="1">
    <citation type="submission" date="2022-03" db="EMBL/GenBank/DDBJ databases">
        <authorList>
            <person name="Martin C."/>
        </authorList>
    </citation>
    <scope>NUCLEOTIDE SEQUENCE</scope>
</reference>
<feature type="coiled-coil region" evidence="1">
    <location>
        <begin position="395"/>
        <end position="446"/>
    </location>
</feature>
<keyword evidence="1" id="KW-0175">Coiled coil</keyword>
<evidence type="ECO:0000313" key="4">
    <source>
        <dbReference type="Proteomes" id="UP000749559"/>
    </source>
</evidence>
<sequence>PFDRLLRYNAISRALRDAGPSRSNIHKKWLELTKEDESEEVDDVNTREEENRGQLAKSQDVFQMERAGLHGETRQKETTDLALKGHLVSEYMVVPTRCLCYAAPENKVRSVNDEQVEAITDSIIKRPDASFSIMLGHIDSNQPVSERDVRSGKYSIEILGGNHTLAAIKGLFASDGFNDTSKYSTCQVKVYWGLARPQILQLAIDHNAVMSVHLRPKYVDIVKLFRRELTRVLDTEDVPAYLSKEDNKTWRSSLSTIMRVSNMQKFSSQYQNYLRVASLPGHIWQKVLLLFSKWDEGTIRGKVTGDLKQTAMINVTQECWQHLDDMVQGKITYQEFLRVKKPGKDKVKKSSDSSQGETRIVPTPPQPDKPYVTKSDTTASSPRIDPSNVAYKQVCEELSLVKKELAESNRSLEKALLRAESGEQLAANLQLELQRLQQEYKQRELDLQYKNKAKVQGLQEEITVLQKYKQSDKKESEDVVTVRDEDIDSTASETLPDYSAKSSQEDDDIQPLDKRDSKRKSVSRDGGLRKRQRETIRYPVTKVKVICIRWQTDIYLAVVDGERITYCCKRISHIRDINDLSDMTAAMLKVNNEDTSNLSNISKHMFRIISPNYIESVTAEDIVLTCESNSHQFLSYLSSLVSQLK</sequence>
<dbReference type="AlphaFoldDB" id="A0A8J1TKG2"/>
<feature type="compositionally biased region" description="Basic and acidic residues" evidence="2">
    <location>
        <begin position="475"/>
        <end position="484"/>
    </location>
</feature>
<organism evidence="3 4">
    <name type="scientific">Owenia fusiformis</name>
    <name type="common">Polychaete worm</name>
    <dbReference type="NCBI Taxonomy" id="6347"/>
    <lineage>
        <taxon>Eukaryota</taxon>
        <taxon>Metazoa</taxon>
        <taxon>Spiralia</taxon>
        <taxon>Lophotrochozoa</taxon>
        <taxon>Annelida</taxon>
        <taxon>Polychaeta</taxon>
        <taxon>Sedentaria</taxon>
        <taxon>Canalipalpata</taxon>
        <taxon>Sabellida</taxon>
        <taxon>Oweniida</taxon>
        <taxon>Oweniidae</taxon>
        <taxon>Owenia</taxon>
    </lineage>
</organism>
<gene>
    <name evidence="3" type="ORF">OFUS_LOCUS25431</name>
</gene>
<accession>A0A8J1TKG2</accession>
<keyword evidence="4" id="KW-1185">Reference proteome</keyword>
<feature type="region of interest" description="Disordered" evidence="2">
    <location>
        <begin position="475"/>
        <end position="528"/>
    </location>
</feature>
<protein>
    <submittedName>
        <fullName evidence="3">Uncharacterized protein</fullName>
    </submittedName>
</protein>
<evidence type="ECO:0000256" key="1">
    <source>
        <dbReference type="SAM" id="Coils"/>
    </source>
</evidence>
<comment type="caution">
    <text evidence="3">The sequence shown here is derived from an EMBL/GenBank/DDBJ whole genome shotgun (WGS) entry which is preliminary data.</text>
</comment>
<feature type="region of interest" description="Disordered" evidence="2">
    <location>
        <begin position="38"/>
        <end position="58"/>
    </location>
</feature>
<feature type="region of interest" description="Disordered" evidence="2">
    <location>
        <begin position="344"/>
        <end position="385"/>
    </location>
</feature>
<evidence type="ECO:0000256" key="2">
    <source>
        <dbReference type="SAM" id="MobiDB-lite"/>
    </source>
</evidence>
<dbReference type="OrthoDB" id="6159933at2759"/>
<dbReference type="EMBL" id="CAIIXF020000012">
    <property type="protein sequence ID" value="CAH1801662.1"/>
    <property type="molecule type" value="Genomic_DNA"/>
</dbReference>
<proteinExistence type="predicted"/>
<feature type="non-terminal residue" evidence="3">
    <location>
        <position position="1"/>
    </location>
</feature>